<protein>
    <submittedName>
        <fullName evidence="1">Uncharacterized protein</fullName>
    </submittedName>
</protein>
<proteinExistence type="predicted"/>
<gene>
    <name evidence="1" type="ORF">CHUV0807_0160</name>
</gene>
<evidence type="ECO:0000313" key="1">
    <source>
        <dbReference type="EMBL" id="SAM57115.1"/>
    </source>
</evidence>
<evidence type="ECO:0000313" key="2">
    <source>
        <dbReference type="Proteomes" id="UP000190837"/>
    </source>
</evidence>
<sequence>MAAKNYRKDGINRILLATDGDFNVSISKTASGEHEAFFNF</sequence>
<dbReference type="GeneID" id="84790933"/>
<accession>A0A1C3H1T9</accession>
<reference evidence="2" key="1">
    <citation type="submission" date="2016-04" db="EMBL/GenBank/DDBJ databases">
        <authorList>
            <person name="Tagini F."/>
        </authorList>
    </citation>
    <scope>NUCLEOTIDE SEQUENCE [LARGE SCALE GENOMIC DNA]</scope>
    <source>
        <strain evidence="2">CHUV0807</strain>
    </source>
</reference>
<dbReference type="Proteomes" id="UP000190837">
    <property type="component" value="Unassembled WGS sequence"/>
</dbReference>
<dbReference type="AlphaFoldDB" id="A0A1C3H1T9"/>
<name>A0A1C3H1T9_9GAMM</name>
<dbReference type="RefSeq" id="WP_256860861.1">
    <property type="nucleotide sequence ID" value="NZ_CAUURN010000006.1"/>
</dbReference>
<dbReference type="EMBL" id="FKLO01000012">
    <property type="protein sequence ID" value="SAM57115.1"/>
    <property type="molecule type" value="Genomic_DNA"/>
</dbReference>
<organism evidence="1 2">
    <name type="scientific">Cardiobacterium hominis</name>
    <dbReference type="NCBI Taxonomy" id="2718"/>
    <lineage>
        <taxon>Bacteria</taxon>
        <taxon>Pseudomonadati</taxon>
        <taxon>Pseudomonadota</taxon>
        <taxon>Gammaproteobacteria</taxon>
        <taxon>Cardiobacteriales</taxon>
        <taxon>Cardiobacteriaceae</taxon>
        <taxon>Cardiobacterium</taxon>
    </lineage>
</organism>